<dbReference type="CDD" id="cd01450">
    <property type="entry name" value="vWFA_subfamily_ECM"/>
    <property type="match status" value="2"/>
</dbReference>
<dbReference type="PRINTS" id="PR00453">
    <property type="entry name" value="VWFADOMAIN"/>
</dbReference>
<dbReference type="Proteomes" id="UP001159428">
    <property type="component" value="Unassembled WGS sequence"/>
</dbReference>
<dbReference type="PROSITE" id="PS50234">
    <property type="entry name" value="VWFA"/>
    <property type="match status" value="2"/>
</dbReference>
<name>A0AAU9X1R1_9CNID</name>
<evidence type="ECO:0000256" key="4">
    <source>
        <dbReference type="ARBA" id="ARBA00022737"/>
    </source>
</evidence>
<evidence type="ECO:0000313" key="8">
    <source>
        <dbReference type="Proteomes" id="UP001159428"/>
    </source>
</evidence>
<dbReference type="AlphaFoldDB" id="A0AAU9X1R1"/>
<accession>A0AAU9X1R1</accession>
<keyword evidence="5" id="KW-1015">Disulfide bond</keyword>
<dbReference type="Gene3D" id="3.40.50.410">
    <property type="entry name" value="von Willebrand factor, type A domain"/>
    <property type="match status" value="2"/>
</dbReference>
<protein>
    <recommendedName>
        <fullName evidence="6">VWFA domain-containing protein</fullName>
    </recommendedName>
</protein>
<dbReference type="Pfam" id="PF00092">
    <property type="entry name" value="VWA"/>
    <property type="match status" value="2"/>
</dbReference>
<evidence type="ECO:0000313" key="7">
    <source>
        <dbReference type="EMBL" id="CAH3133301.1"/>
    </source>
</evidence>
<dbReference type="SMART" id="SM00327">
    <property type="entry name" value="VWA"/>
    <property type="match status" value="2"/>
</dbReference>
<keyword evidence="3" id="KW-0732">Signal</keyword>
<dbReference type="SMART" id="SM00209">
    <property type="entry name" value="TSP1"/>
    <property type="match status" value="5"/>
</dbReference>
<evidence type="ECO:0000256" key="1">
    <source>
        <dbReference type="ARBA" id="ARBA00004613"/>
    </source>
</evidence>
<dbReference type="EMBL" id="CALNXJ010000027">
    <property type="protein sequence ID" value="CAH3133301.1"/>
    <property type="molecule type" value="Genomic_DNA"/>
</dbReference>
<dbReference type="PROSITE" id="PS50092">
    <property type="entry name" value="TSP1"/>
    <property type="match status" value="5"/>
</dbReference>
<dbReference type="InterPro" id="IPR036465">
    <property type="entry name" value="vWFA_dom_sf"/>
</dbReference>
<proteinExistence type="predicted"/>
<comment type="subcellular location">
    <subcellularLocation>
        <location evidence="1">Secreted</location>
    </subcellularLocation>
</comment>
<dbReference type="SUPFAM" id="SSF53300">
    <property type="entry name" value="vWA-like"/>
    <property type="match status" value="2"/>
</dbReference>
<dbReference type="PANTHER" id="PTHR22906">
    <property type="entry name" value="PROPERDIN"/>
    <property type="match status" value="1"/>
</dbReference>
<dbReference type="InterPro" id="IPR052065">
    <property type="entry name" value="Compl_asym_regulator"/>
</dbReference>
<organism evidence="7 8">
    <name type="scientific">Pocillopora meandrina</name>
    <dbReference type="NCBI Taxonomy" id="46732"/>
    <lineage>
        <taxon>Eukaryota</taxon>
        <taxon>Metazoa</taxon>
        <taxon>Cnidaria</taxon>
        <taxon>Anthozoa</taxon>
        <taxon>Hexacorallia</taxon>
        <taxon>Scleractinia</taxon>
        <taxon>Astrocoeniina</taxon>
        <taxon>Pocilloporidae</taxon>
        <taxon>Pocillopora</taxon>
    </lineage>
</organism>
<sequence>MDIAILGDVSRSMNKYHRNKLTLLVYSLVNKLRVSAAGNHYALGTFGAYAPIHFYLNSGRYHNSKNLKDMVKARFNFVPKLVGTRTDLAMKNALNIFTKEKGDRPDAKNILFVFTDGEPYIGKWDKRKRTPFGPSTNALEARGVSIVVIGVGKDLYKRKEQMKWIAGKKGKVLLYGSFDALIKSLNQILQATCPVDGGYTDWSGSKCTVTCGGGVKILTRTCTNPPPSNGGKDCRFLGPAKKTVPCNEQKCPVDGGYTDWSESKCSVTCGGGVKTLTRTCTNPPPSNGGKDCSLLGPAKKTVPCNEQKCPVDGGYTDWSESKCSVTCGGGVKTLTRSCTNPPASNGGKDCSQLGPAKKTVPCNEQKCSVDGGYTDWSESKCSMTCGGGVRTFTRTCTNPPPSNGGKDCSELGPAKKTVPCNEQKCPINGGYTDWSESKCSKTCGGGVKTYTRTCTNPPPSNLGKDCSELGPAKKTVPCNTQECLPPCTAGLDIAIVLDKSQSVKLGNLKTVITFLGNLVKNFDPSPEADHFGLITFNKKAQMSFKLGDSRYHDKDALLQKIANEPMVLKYQTRTDLALIMARDEMFTEGGGDRPDKPNVMIVLTDGKPTHPKNDFDFKAFANIISEDFTVSVKSRYRFLSLNTSHFTCDLLISRSAAESIIIYTAISEGFQSKAGNTHCPAFRLKSGLNFGRGIFNIVAVGIGPGVEEATLHDIAGTGPVIQVENFDKLDETIQKIKGSALLYYNQFFFNKKFENCIPRKTNVKPRFSAVVYLTCTALRTRASLPTHRPHIQK</sequence>
<feature type="domain" description="VWFA" evidence="6">
    <location>
        <begin position="492"/>
        <end position="736"/>
    </location>
</feature>
<dbReference type="InterPro" id="IPR002035">
    <property type="entry name" value="VWF_A"/>
</dbReference>
<evidence type="ECO:0000256" key="2">
    <source>
        <dbReference type="ARBA" id="ARBA00022525"/>
    </source>
</evidence>
<keyword evidence="2" id="KW-0964">Secreted</keyword>
<feature type="domain" description="VWFA" evidence="6">
    <location>
        <begin position="2"/>
        <end position="188"/>
    </location>
</feature>
<keyword evidence="4" id="KW-0677">Repeat</keyword>
<dbReference type="InterPro" id="IPR000884">
    <property type="entry name" value="TSP1_rpt"/>
</dbReference>
<dbReference type="Gene3D" id="2.20.100.10">
    <property type="entry name" value="Thrombospondin type-1 (TSP1) repeat"/>
    <property type="match status" value="5"/>
</dbReference>
<dbReference type="PANTHER" id="PTHR22906:SF43">
    <property type="entry name" value="PROPERDIN"/>
    <property type="match status" value="1"/>
</dbReference>
<comment type="caution">
    <text evidence="7">The sequence shown here is derived from an EMBL/GenBank/DDBJ whole genome shotgun (WGS) entry which is preliminary data.</text>
</comment>
<dbReference type="InterPro" id="IPR036383">
    <property type="entry name" value="TSP1_rpt_sf"/>
</dbReference>
<evidence type="ECO:0000256" key="3">
    <source>
        <dbReference type="ARBA" id="ARBA00022729"/>
    </source>
</evidence>
<gene>
    <name evidence="7" type="ORF">PMEA_00015005</name>
</gene>
<dbReference type="SUPFAM" id="SSF82895">
    <property type="entry name" value="TSP-1 type 1 repeat"/>
    <property type="match status" value="5"/>
</dbReference>
<keyword evidence="8" id="KW-1185">Reference proteome</keyword>
<evidence type="ECO:0000259" key="6">
    <source>
        <dbReference type="PROSITE" id="PS50234"/>
    </source>
</evidence>
<evidence type="ECO:0000256" key="5">
    <source>
        <dbReference type="ARBA" id="ARBA00023157"/>
    </source>
</evidence>
<dbReference type="FunFam" id="2.20.100.10:FF:000001">
    <property type="entry name" value="semaphorin-5A isoform X1"/>
    <property type="match status" value="1"/>
</dbReference>
<dbReference type="Pfam" id="PF00090">
    <property type="entry name" value="TSP_1"/>
    <property type="match status" value="5"/>
</dbReference>
<reference evidence="7 8" key="1">
    <citation type="submission" date="2022-05" db="EMBL/GenBank/DDBJ databases">
        <authorList>
            <consortium name="Genoscope - CEA"/>
            <person name="William W."/>
        </authorList>
    </citation>
    <scope>NUCLEOTIDE SEQUENCE [LARGE SCALE GENOMIC DNA]</scope>
</reference>